<reference evidence="5" key="1">
    <citation type="submission" date="2024-05" db="EMBL/GenBank/DDBJ databases">
        <authorList>
            <person name="Cai S.Y."/>
            <person name="Jin L.M."/>
            <person name="Li H.R."/>
        </authorList>
    </citation>
    <scope>NUCLEOTIDE SEQUENCE</scope>
    <source>
        <strain evidence="5">A5-74</strain>
    </source>
</reference>
<dbReference type="InterPro" id="IPR050953">
    <property type="entry name" value="N4_N6_ade-DNA_methylase"/>
</dbReference>
<sequence length="834" mass="91742">MKLLAAELVSMQRESLIESFIDKLAVADDETTRAMMGAVESGEIFSHYMLQNFLEADFFGWYLKLWDADLADSVRHMARSMATFEPATGVLDPAPTRDLLKKLYQYLVPKEIRHDLGEYYTPDWLVELTLNNAGYDGQKARVLDPACGTGSFLIQVVNRRVAKRNATPASEREPIADLLADVIGFELNPLAVIAARTNYLLALGDQVRDLDRFEIPVYLCDSVLAPTTTDLGLLGETYTLSTSVGTFEIPASLLSDGLLPTATALLEDALNGDYEPSEFRKLIKRQLAGLSEPERDLLVALFVQIQKLKVEGRDGVWPRIIRNAFAPLLSGVFDFVVGNPPWVNWQSLSLSYRKATQSLWTQYGLFTLTGAQARMGGGKKDLAALFTYRACDAYLRSGGTLGFVVTQSLLKGKKASEGFRRFKIGSDGANLSVKVVHDLSALQPFEGASTKTVVMVIRKGNPTKYPVEYVTWTRTTRRSRLAMSGTLSEVEGGCDLETGVANPVNAADPLGPWFTSTPEVFKALTPAIGKSAYKAFIGVCTWANGVFWVAPSGSTSSGMLRVENRSDVAKDQAHAPLRVQAVVEPDLVYPLIRSRDIKRWKATPSAYIVIPQDAAAKTGIPESLMRTEHPLTYKYLKKFEGLLEQRSGMRRYFSLEDGDPFYSVYNFQTASLSKHRVVWRQMVPRISAAVVTASDDEFLGDKLPQTQHVVSVVSVESEDEAHYFCAMMNSAVASAISMAYGTGKSFGLPSVMENLAIPRFDPDLSDHRQLVNIARGAAAAASAGHDTAKYDEDLDELAPAIFGLSEVEAEVLRERVAKLPTEADPDLLEAVELE</sequence>
<gene>
    <name evidence="5" type="ORF">ABLG96_01790</name>
</gene>
<keyword evidence="2" id="KW-0808">Transferase</keyword>
<dbReference type="InterPro" id="IPR029063">
    <property type="entry name" value="SAM-dependent_MTases_sf"/>
</dbReference>
<dbReference type="PROSITE" id="PS00092">
    <property type="entry name" value="N6_MTASE"/>
    <property type="match status" value="1"/>
</dbReference>
<evidence type="ECO:0000259" key="4">
    <source>
        <dbReference type="Pfam" id="PF02384"/>
    </source>
</evidence>
<dbReference type="InterPro" id="IPR002052">
    <property type="entry name" value="DNA_methylase_N6_adenine_CS"/>
</dbReference>
<dbReference type="REBASE" id="845228">
    <property type="entry name" value="NspA574ORF1790P"/>
</dbReference>
<dbReference type="SUPFAM" id="SSF53335">
    <property type="entry name" value="S-adenosyl-L-methionine-dependent methyltransferases"/>
    <property type="match status" value="1"/>
</dbReference>
<evidence type="ECO:0000256" key="3">
    <source>
        <dbReference type="ARBA" id="ARBA00022747"/>
    </source>
</evidence>
<organism evidence="5">
    <name type="scientific">Nakamurella sp. A5-74</name>
    <dbReference type="NCBI Taxonomy" id="3158264"/>
    <lineage>
        <taxon>Bacteria</taxon>
        <taxon>Bacillati</taxon>
        <taxon>Actinomycetota</taxon>
        <taxon>Actinomycetes</taxon>
        <taxon>Nakamurellales</taxon>
        <taxon>Nakamurellaceae</taxon>
        <taxon>Nakamurella</taxon>
    </lineage>
</organism>
<evidence type="ECO:0000313" key="5">
    <source>
        <dbReference type="EMBL" id="XCG64103.1"/>
    </source>
</evidence>
<dbReference type="GO" id="GO:0003677">
    <property type="term" value="F:DNA binding"/>
    <property type="evidence" value="ECO:0007669"/>
    <property type="project" value="InterPro"/>
</dbReference>
<name>A0AAU8DQN3_9ACTN</name>
<dbReference type="EMBL" id="CP159218">
    <property type="protein sequence ID" value="XCG64103.1"/>
    <property type="molecule type" value="Genomic_DNA"/>
</dbReference>
<protein>
    <submittedName>
        <fullName evidence="5">N-6 DNA methylase</fullName>
    </submittedName>
</protein>
<dbReference type="AlphaFoldDB" id="A0AAU8DQN3"/>
<keyword evidence="3" id="KW-0680">Restriction system</keyword>
<dbReference type="GO" id="GO:0008170">
    <property type="term" value="F:N-methyltransferase activity"/>
    <property type="evidence" value="ECO:0007669"/>
    <property type="project" value="InterPro"/>
</dbReference>
<dbReference type="Pfam" id="PF02384">
    <property type="entry name" value="N6_Mtase"/>
    <property type="match status" value="1"/>
</dbReference>
<dbReference type="InterPro" id="IPR003356">
    <property type="entry name" value="DNA_methylase_A-5"/>
</dbReference>
<evidence type="ECO:0000256" key="2">
    <source>
        <dbReference type="ARBA" id="ARBA00022679"/>
    </source>
</evidence>
<dbReference type="RefSeq" id="WP_353649716.1">
    <property type="nucleotide sequence ID" value="NZ_CP159218.1"/>
</dbReference>
<dbReference type="PANTHER" id="PTHR33841:SF4">
    <property type="entry name" value="RESTRICTION MODIFICATION SYSTEM DNA SPECIFICITY DOMAIN"/>
    <property type="match status" value="1"/>
</dbReference>
<dbReference type="GO" id="GO:0032259">
    <property type="term" value="P:methylation"/>
    <property type="evidence" value="ECO:0007669"/>
    <property type="project" value="UniProtKB-KW"/>
</dbReference>
<keyword evidence="1 5" id="KW-0489">Methyltransferase</keyword>
<dbReference type="GO" id="GO:0009307">
    <property type="term" value="P:DNA restriction-modification system"/>
    <property type="evidence" value="ECO:0007669"/>
    <property type="project" value="UniProtKB-KW"/>
</dbReference>
<feature type="domain" description="DNA methylase adenine-specific" evidence="4">
    <location>
        <begin position="97"/>
        <end position="201"/>
    </location>
</feature>
<accession>A0AAU8DQN3</accession>
<dbReference type="PANTHER" id="PTHR33841">
    <property type="entry name" value="DNA METHYLTRANSFERASE YEEA-RELATED"/>
    <property type="match status" value="1"/>
</dbReference>
<dbReference type="Gene3D" id="3.40.50.150">
    <property type="entry name" value="Vaccinia Virus protein VP39"/>
    <property type="match status" value="1"/>
</dbReference>
<evidence type="ECO:0000256" key="1">
    <source>
        <dbReference type="ARBA" id="ARBA00022603"/>
    </source>
</evidence>
<proteinExistence type="predicted"/>
<dbReference type="GO" id="GO:0009007">
    <property type="term" value="F:site-specific DNA-methyltransferase (adenine-specific) activity"/>
    <property type="evidence" value="ECO:0007669"/>
    <property type="project" value="UniProtKB-EC"/>
</dbReference>
<dbReference type="PRINTS" id="PR00507">
    <property type="entry name" value="N12N6MTFRASE"/>
</dbReference>